<feature type="domain" description="RXYLT1 C-terminal" evidence="1">
    <location>
        <begin position="148"/>
        <end position="290"/>
    </location>
</feature>
<comment type="caution">
    <text evidence="2">The sequence shown here is derived from an EMBL/GenBank/DDBJ whole genome shotgun (WGS) entry which is preliminary data.</text>
</comment>
<proteinExistence type="predicted"/>
<evidence type="ECO:0000313" key="3">
    <source>
        <dbReference type="Proteomes" id="UP000676386"/>
    </source>
</evidence>
<evidence type="ECO:0000313" key="2">
    <source>
        <dbReference type="EMBL" id="MBS0027163.1"/>
    </source>
</evidence>
<reference evidence="2 3" key="1">
    <citation type="submission" date="2021-04" db="EMBL/GenBank/DDBJ databases">
        <title>Chitinophaga sp. nov., isolated from the rhizosphere soil.</title>
        <authorList>
            <person name="He S."/>
        </authorList>
    </citation>
    <scope>NUCLEOTIDE SEQUENCE [LARGE SCALE GENOMIC DNA]</scope>
    <source>
        <strain evidence="2 3">2R12</strain>
    </source>
</reference>
<dbReference type="Pfam" id="PF24785">
    <property type="entry name" value="RXYLT1_C"/>
    <property type="match status" value="1"/>
</dbReference>
<gene>
    <name evidence="2" type="ORF">KE626_07575</name>
</gene>
<keyword evidence="3" id="KW-1185">Reference proteome</keyword>
<evidence type="ECO:0000259" key="1">
    <source>
        <dbReference type="Pfam" id="PF24785"/>
    </source>
</evidence>
<organism evidence="2 3">
    <name type="scientific">Chitinophaga hostae</name>
    <dbReference type="NCBI Taxonomy" id="2831022"/>
    <lineage>
        <taxon>Bacteria</taxon>
        <taxon>Pseudomonadati</taxon>
        <taxon>Bacteroidota</taxon>
        <taxon>Chitinophagia</taxon>
        <taxon>Chitinophagales</taxon>
        <taxon>Chitinophagaceae</taxon>
        <taxon>Chitinophaga</taxon>
    </lineage>
</organism>
<dbReference type="EMBL" id="JAGTXB010000003">
    <property type="protein sequence ID" value="MBS0027163.1"/>
    <property type="molecule type" value="Genomic_DNA"/>
</dbReference>
<protein>
    <recommendedName>
        <fullName evidence="1">RXYLT1 C-terminal domain-containing protein</fullName>
    </recommendedName>
</protein>
<sequence length="320" mass="37758">MAGTAKLNLIWQTSKGVATEFEFEYITEVLFKDFDTHFIFDHGTYNTVADNAVIIYSNDQKHVSPEFIRYLNEFGKKNFRFFLLHLSNENLQHDSWYYAKANYVFRNYYDPAINNKNVFYIPLGFKTGYLRKDRPLADCGNRSLSAVFMGHPKSDRIELIEELEKLDAYYVHKTNTFNCPTALTQEECIEIYQRTKYAPCPMGNVHPDSFRLCESLEWGCIPVVRYFKGEEYFKNVFGQHPFKVVNSWSEIHDIIAEDNYCERSGQVQKWYADFKRDLKLKIRDIIENSTFVPDRKKRLLPYLNTVAYNFSKKINALRGK</sequence>
<dbReference type="RefSeq" id="WP_211972271.1">
    <property type="nucleotide sequence ID" value="NZ_CBFHAM010000020.1"/>
</dbReference>
<accession>A0ABS5IWE2</accession>
<dbReference type="Proteomes" id="UP000676386">
    <property type="component" value="Unassembled WGS sequence"/>
</dbReference>
<name>A0ABS5IWE2_9BACT</name>
<dbReference type="InterPro" id="IPR057538">
    <property type="entry name" value="RXYLT1_C"/>
</dbReference>